<organism evidence="8 9">
    <name type="scientific">Spinacia oleracea</name>
    <name type="common">Spinach</name>
    <dbReference type="NCBI Taxonomy" id="3562"/>
    <lineage>
        <taxon>Eukaryota</taxon>
        <taxon>Viridiplantae</taxon>
        <taxon>Streptophyta</taxon>
        <taxon>Embryophyta</taxon>
        <taxon>Tracheophyta</taxon>
        <taxon>Spermatophyta</taxon>
        <taxon>Magnoliopsida</taxon>
        <taxon>eudicotyledons</taxon>
        <taxon>Gunneridae</taxon>
        <taxon>Pentapetalae</taxon>
        <taxon>Caryophyllales</taxon>
        <taxon>Chenopodiaceae</taxon>
        <taxon>Chenopodioideae</taxon>
        <taxon>Anserineae</taxon>
        <taxon>Spinacia</taxon>
    </lineage>
</organism>
<evidence type="ECO:0000313" key="9">
    <source>
        <dbReference type="RefSeq" id="XP_021847090.1"/>
    </source>
</evidence>
<evidence type="ECO:0000256" key="2">
    <source>
        <dbReference type="ARBA" id="ARBA00022473"/>
    </source>
</evidence>
<keyword evidence="8" id="KW-1185">Reference proteome</keyword>
<name>A0A9R0JU12_SPIOL</name>
<gene>
    <name evidence="9" type="primary">LOC110786819</name>
</gene>
<dbReference type="GO" id="GO:0048367">
    <property type="term" value="P:shoot system development"/>
    <property type="evidence" value="ECO:0007669"/>
    <property type="project" value="UniProtKB-ARBA"/>
</dbReference>
<protein>
    <submittedName>
        <fullName evidence="9">Small polypeptide DEVIL 2-like</fullName>
    </submittedName>
</protein>
<evidence type="ECO:0000256" key="1">
    <source>
        <dbReference type="ARBA" id="ARBA00004162"/>
    </source>
</evidence>
<reference evidence="8" key="1">
    <citation type="journal article" date="2021" name="Nat. Commun.">
        <title>Genomic analyses provide insights into spinach domestication and the genetic basis of agronomic traits.</title>
        <authorList>
            <person name="Cai X."/>
            <person name="Sun X."/>
            <person name="Xu C."/>
            <person name="Sun H."/>
            <person name="Wang X."/>
            <person name="Ge C."/>
            <person name="Zhang Z."/>
            <person name="Wang Q."/>
            <person name="Fei Z."/>
            <person name="Jiao C."/>
            <person name="Wang Q."/>
        </authorList>
    </citation>
    <scope>NUCLEOTIDE SEQUENCE [LARGE SCALE GENOMIC DNA]</scope>
    <source>
        <strain evidence="8">cv. Varoflay</strain>
    </source>
</reference>
<keyword evidence="4" id="KW-0812">Transmembrane</keyword>
<evidence type="ECO:0000313" key="8">
    <source>
        <dbReference type="Proteomes" id="UP000813463"/>
    </source>
</evidence>
<accession>A0A9R0JU12</accession>
<keyword evidence="6" id="KW-0472">Membrane</keyword>
<evidence type="ECO:0000256" key="3">
    <source>
        <dbReference type="ARBA" id="ARBA00022475"/>
    </source>
</evidence>
<dbReference type="GO" id="GO:0008285">
    <property type="term" value="P:negative regulation of cell population proliferation"/>
    <property type="evidence" value="ECO:0007669"/>
    <property type="project" value="InterPro"/>
</dbReference>
<evidence type="ECO:0000256" key="6">
    <source>
        <dbReference type="ARBA" id="ARBA00023136"/>
    </source>
</evidence>
<proteinExistence type="inferred from homology"/>
<dbReference type="InterPro" id="IPR052153">
    <property type="entry name" value="DVL/RTFL_small_peptides"/>
</dbReference>
<dbReference type="Proteomes" id="UP000813463">
    <property type="component" value="Chromosome 1"/>
</dbReference>
<keyword evidence="5" id="KW-1133">Transmembrane helix</keyword>
<dbReference type="PANTHER" id="PTHR47855">
    <property type="entry name" value="OS01G0525701 PROTEIN"/>
    <property type="match status" value="1"/>
</dbReference>
<comment type="subcellular location">
    <subcellularLocation>
        <location evidence="1">Cell membrane</location>
        <topology evidence="1">Single-pass membrane protein</topology>
    </subcellularLocation>
</comment>
<dbReference type="GeneID" id="110786819"/>
<reference evidence="9" key="2">
    <citation type="submission" date="2025-08" db="UniProtKB">
        <authorList>
            <consortium name="RefSeq"/>
        </authorList>
    </citation>
    <scope>IDENTIFICATION</scope>
    <source>
        <tissue evidence="9">Leaf</tissue>
    </source>
</reference>
<sequence length="45" mass="5448">MGIARMMKESEKRMSSRKLGRFLREQRGRLYIIRRCIVMLLCSQD</sequence>
<evidence type="ECO:0000256" key="5">
    <source>
        <dbReference type="ARBA" id="ARBA00022989"/>
    </source>
</evidence>
<dbReference type="AlphaFoldDB" id="A0A9R0JU12"/>
<keyword evidence="2" id="KW-0217">Developmental protein</keyword>
<keyword evidence="3" id="KW-1003">Cell membrane</keyword>
<comment type="similarity">
    <text evidence="7">Belongs to the DVL/RTFL small polypeptides family.</text>
</comment>
<evidence type="ECO:0000256" key="4">
    <source>
        <dbReference type="ARBA" id="ARBA00022692"/>
    </source>
</evidence>
<dbReference type="RefSeq" id="XP_021847090.1">
    <property type="nucleotide sequence ID" value="XM_021991398.2"/>
</dbReference>
<dbReference type="OrthoDB" id="602011at2759"/>
<dbReference type="InterPro" id="IPR012552">
    <property type="entry name" value="DVL"/>
</dbReference>
<dbReference type="GO" id="GO:0005886">
    <property type="term" value="C:plasma membrane"/>
    <property type="evidence" value="ECO:0007669"/>
    <property type="project" value="UniProtKB-SubCell"/>
</dbReference>
<dbReference type="PANTHER" id="PTHR47855:SF6">
    <property type="entry name" value="ROTUNDIFOLIA LIKE 8"/>
    <property type="match status" value="1"/>
</dbReference>
<evidence type="ECO:0000256" key="7">
    <source>
        <dbReference type="ARBA" id="ARBA00024340"/>
    </source>
</evidence>
<dbReference type="KEGG" id="soe:110786819"/>
<dbReference type="Pfam" id="PF08137">
    <property type="entry name" value="DVL"/>
    <property type="match status" value="1"/>
</dbReference>